<dbReference type="Proteomes" id="UP000796761">
    <property type="component" value="Unassembled WGS sequence"/>
</dbReference>
<name>A0A8K1G4R3_9PASS</name>
<dbReference type="AlphaFoldDB" id="A0A8K1G4R3"/>
<comment type="caution">
    <text evidence="1">The sequence shown here is derived from an EMBL/GenBank/DDBJ whole genome shotgun (WGS) entry which is preliminary data.</text>
</comment>
<organism evidence="1 2">
    <name type="scientific">Zosterops borbonicus</name>
    <dbReference type="NCBI Taxonomy" id="364589"/>
    <lineage>
        <taxon>Eukaryota</taxon>
        <taxon>Metazoa</taxon>
        <taxon>Chordata</taxon>
        <taxon>Craniata</taxon>
        <taxon>Vertebrata</taxon>
        <taxon>Euteleostomi</taxon>
        <taxon>Archelosauria</taxon>
        <taxon>Archosauria</taxon>
        <taxon>Dinosauria</taxon>
        <taxon>Saurischia</taxon>
        <taxon>Theropoda</taxon>
        <taxon>Coelurosauria</taxon>
        <taxon>Aves</taxon>
        <taxon>Neognathae</taxon>
        <taxon>Neoaves</taxon>
        <taxon>Telluraves</taxon>
        <taxon>Australaves</taxon>
        <taxon>Passeriformes</taxon>
        <taxon>Sylvioidea</taxon>
        <taxon>Zosteropidae</taxon>
        <taxon>Zosterops</taxon>
    </lineage>
</organism>
<sequence length="182" mass="20879">MMPKPWCSCNTKFPKYTNMDNQISTAKLLLAFLRFHCQTPGNQDIKGGYCHKIQPKPFLTRLQPFPLMVTRENNIFTSPSKILAKPQCSCDTQFPKYTNMDNQTSTAKLLLAFLIFHCQTPGKQDIKCGEAEHATTPNPSFTATKSGHLMQRYHKIKSRSLVILYRPEQQIKNYTAKCNFPE</sequence>
<gene>
    <name evidence="1" type="ORF">HGM15179_015421</name>
</gene>
<evidence type="ECO:0000313" key="1">
    <source>
        <dbReference type="EMBL" id="TRZ11683.1"/>
    </source>
</evidence>
<evidence type="ECO:0000313" key="2">
    <source>
        <dbReference type="Proteomes" id="UP000796761"/>
    </source>
</evidence>
<dbReference type="EMBL" id="SWJQ01000678">
    <property type="protein sequence ID" value="TRZ11683.1"/>
    <property type="molecule type" value="Genomic_DNA"/>
</dbReference>
<reference evidence="1" key="1">
    <citation type="submission" date="2019-04" db="EMBL/GenBank/DDBJ databases">
        <title>Genome assembly of Zosterops borbonicus 15179.</title>
        <authorList>
            <person name="Leroy T."/>
            <person name="Anselmetti Y."/>
            <person name="Tilak M.-K."/>
            <person name="Nabholz B."/>
        </authorList>
    </citation>
    <scope>NUCLEOTIDE SEQUENCE</scope>
    <source>
        <strain evidence="1">HGM_15179</strain>
        <tissue evidence="1">Muscle</tissue>
    </source>
</reference>
<keyword evidence="2" id="KW-1185">Reference proteome</keyword>
<proteinExistence type="predicted"/>
<protein>
    <submittedName>
        <fullName evidence="1">Uncharacterized protein</fullName>
    </submittedName>
</protein>
<accession>A0A8K1G4R3</accession>